<dbReference type="GO" id="GO:0046081">
    <property type="term" value="P:dUTP catabolic process"/>
    <property type="evidence" value="ECO:0007669"/>
    <property type="project" value="TreeGrafter"/>
</dbReference>
<evidence type="ECO:0000313" key="3">
    <source>
        <dbReference type="Proteomes" id="UP000177309"/>
    </source>
</evidence>
<dbReference type="PANTHER" id="PTHR30522:SF0">
    <property type="entry name" value="NUCLEOSIDE TRIPHOSPHATE PYROPHOSPHOHYDROLASE"/>
    <property type="match status" value="1"/>
</dbReference>
<dbReference type="GO" id="GO:0006950">
    <property type="term" value="P:response to stress"/>
    <property type="evidence" value="ECO:0007669"/>
    <property type="project" value="UniProtKB-ARBA"/>
</dbReference>
<dbReference type="PANTHER" id="PTHR30522">
    <property type="entry name" value="NUCLEOSIDE TRIPHOSPHATE PYROPHOSPHOHYDROLASE"/>
    <property type="match status" value="1"/>
</dbReference>
<organism evidence="2 3">
    <name type="scientific">candidate division WOR-1 bacterium RIFOXYC2_FULL_41_25</name>
    <dbReference type="NCBI Taxonomy" id="1802586"/>
    <lineage>
        <taxon>Bacteria</taxon>
        <taxon>Bacillati</taxon>
        <taxon>Saganbacteria</taxon>
    </lineage>
</organism>
<proteinExistence type="predicted"/>
<dbReference type="Pfam" id="PF03819">
    <property type="entry name" value="MazG"/>
    <property type="match status" value="2"/>
</dbReference>
<dbReference type="GO" id="GO:0006203">
    <property type="term" value="P:dGTP catabolic process"/>
    <property type="evidence" value="ECO:0007669"/>
    <property type="project" value="TreeGrafter"/>
</dbReference>
<reference evidence="2 3" key="1">
    <citation type="journal article" date="2016" name="Nat. Commun.">
        <title>Thousands of microbial genomes shed light on interconnected biogeochemical processes in an aquifer system.</title>
        <authorList>
            <person name="Anantharaman K."/>
            <person name="Brown C.T."/>
            <person name="Hug L.A."/>
            <person name="Sharon I."/>
            <person name="Castelle C.J."/>
            <person name="Probst A.J."/>
            <person name="Thomas B.C."/>
            <person name="Singh A."/>
            <person name="Wilkins M.J."/>
            <person name="Karaoz U."/>
            <person name="Brodie E.L."/>
            <person name="Williams K.H."/>
            <person name="Hubbard S.S."/>
            <person name="Banfield J.F."/>
        </authorList>
    </citation>
    <scope>NUCLEOTIDE SEQUENCE [LARGE SCALE GENOMIC DNA]</scope>
</reference>
<keyword evidence="2" id="KW-0378">Hydrolase</keyword>
<feature type="domain" description="NTP pyrophosphohydrolase MazG-like" evidence="1">
    <location>
        <begin position="25"/>
        <end position="98"/>
    </location>
</feature>
<dbReference type="FunFam" id="1.10.287.1080:FF:000001">
    <property type="entry name" value="Nucleoside triphosphate pyrophosphohydrolase"/>
    <property type="match status" value="1"/>
</dbReference>
<dbReference type="EMBL" id="MEUI01000011">
    <property type="protein sequence ID" value="OGC34991.1"/>
    <property type="molecule type" value="Genomic_DNA"/>
</dbReference>
<dbReference type="GO" id="GO:0046061">
    <property type="term" value="P:dATP catabolic process"/>
    <property type="evidence" value="ECO:0007669"/>
    <property type="project" value="TreeGrafter"/>
</dbReference>
<protein>
    <submittedName>
        <fullName evidence="2">Nucleoside triphosphate pyrophosphohydrolase</fullName>
    </submittedName>
</protein>
<dbReference type="AlphaFoldDB" id="A0A1F4TQL3"/>
<dbReference type="InterPro" id="IPR048011">
    <property type="entry name" value="NTP-PPase_MazG-like_C"/>
</dbReference>
<dbReference type="NCBIfam" id="TIGR00444">
    <property type="entry name" value="mazG"/>
    <property type="match status" value="1"/>
</dbReference>
<sequence length="268" mass="31260">MVKKFTEFVGIVKRLRQECPWDREQTLESLKPYLVEEVYEAIQAIDDQDYRKLADEVGDMLLHVVMLSVFAQEDKHFDINDVIENISAKMIRRHPHVFAKGDAKTKEQVWEKWEKIKKTEAQRSKDKDQSMLKSIPNSMPALYRADRIQKRASRVGFDWDQVAGAWEKVHEELEEVHALLKSKDQKLKSKIPNPKLSEEIGDLLFAITNVARKLDINAEEALQQANNKFIRRFAAIEKELAKKSLSIEQMDELWEKAKAKEQAEDKGR</sequence>
<evidence type="ECO:0000313" key="2">
    <source>
        <dbReference type="EMBL" id="OGC34991.1"/>
    </source>
</evidence>
<dbReference type="GO" id="GO:0046076">
    <property type="term" value="P:dTTP catabolic process"/>
    <property type="evidence" value="ECO:0007669"/>
    <property type="project" value="TreeGrafter"/>
</dbReference>
<evidence type="ECO:0000259" key="1">
    <source>
        <dbReference type="Pfam" id="PF03819"/>
    </source>
</evidence>
<dbReference type="NCBIfam" id="NF007113">
    <property type="entry name" value="PRK09562.1"/>
    <property type="match status" value="1"/>
</dbReference>
<dbReference type="GO" id="GO:0046052">
    <property type="term" value="P:UTP catabolic process"/>
    <property type="evidence" value="ECO:0007669"/>
    <property type="project" value="TreeGrafter"/>
</dbReference>
<comment type="caution">
    <text evidence="2">The sequence shown here is derived from an EMBL/GenBank/DDBJ whole genome shotgun (WGS) entry which is preliminary data.</text>
</comment>
<name>A0A1F4TQL3_UNCSA</name>
<feature type="domain" description="NTP pyrophosphohydrolase MazG-like" evidence="1">
    <location>
        <begin position="169"/>
        <end position="232"/>
    </location>
</feature>
<gene>
    <name evidence="2" type="ORF">A2462_05290</name>
</gene>
<dbReference type="CDD" id="cd11529">
    <property type="entry name" value="NTP-PPase_MazG_Cterm"/>
    <property type="match status" value="1"/>
</dbReference>
<dbReference type="FunFam" id="1.10.287.1080:FF:000003">
    <property type="entry name" value="Nucleoside triphosphate pyrophosphohydrolase"/>
    <property type="match status" value="1"/>
</dbReference>
<dbReference type="CDD" id="cd11528">
    <property type="entry name" value="NTP-PPase_MazG_Nterm"/>
    <property type="match status" value="1"/>
</dbReference>
<dbReference type="SUPFAM" id="SSF101386">
    <property type="entry name" value="all-alpha NTP pyrophosphatases"/>
    <property type="match status" value="2"/>
</dbReference>
<dbReference type="Gene3D" id="1.10.287.1080">
    <property type="entry name" value="MazG-like"/>
    <property type="match status" value="2"/>
</dbReference>
<dbReference type="InterPro" id="IPR048015">
    <property type="entry name" value="NTP-PPase_MazG-like_N"/>
</dbReference>
<dbReference type="GO" id="GO:0046047">
    <property type="term" value="P:TTP catabolic process"/>
    <property type="evidence" value="ECO:0007669"/>
    <property type="project" value="TreeGrafter"/>
</dbReference>
<dbReference type="Proteomes" id="UP000177309">
    <property type="component" value="Unassembled WGS sequence"/>
</dbReference>
<dbReference type="InterPro" id="IPR011551">
    <property type="entry name" value="NTP_PyrPHydrolase_MazG"/>
</dbReference>
<accession>A0A1F4TQL3</accession>
<dbReference type="InterPro" id="IPR004518">
    <property type="entry name" value="MazG-like_dom"/>
</dbReference>
<dbReference type="GO" id="GO:0047429">
    <property type="term" value="F:nucleoside triphosphate diphosphatase activity"/>
    <property type="evidence" value="ECO:0007669"/>
    <property type="project" value="InterPro"/>
</dbReference>